<protein>
    <submittedName>
        <fullName evidence="2">Uncharacterized protein</fullName>
    </submittedName>
</protein>
<dbReference type="EMBL" id="JACEIK010000061">
    <property type="protein sequence ID" value="MCD7448409.1"/>
    <property type="molecule type" value="Genomic_DNA"/>
</dbReference>
<gene>
    <name evidence="2" type="ORF">HAX54_041900</name>
</gene>
<evidence type="ECO:0000313" key="2">
    <source>
        <dbReference type="EMBL" id="MCD7448409.1"/>
    </source>
</evidence>
<organism evidence="2 3">
    <name type="scientific">Datura stramonium</name>
    <name type="common">Jimsonweed</name>
    <name type="synonym">Common thornapple</name>
    <dbReference type="NCBI Taxonomy" id="4076"/>
    <lineage>
        <taxon>Eukaryota</taxon>
        <taxon>Viridiplantae</taxon>
        <taxon>Streptophyta</taxon>
        <taxon>Embryophyta</taxon>
        <taxon>Tracheophyta</taxon>
        <taxon>Spermatophyta</taxon>
        <taxon>Magnoliopsida</taxon>
        <taxon>eudicotyledons</taxon>
        <taxon>Gunneridae</taxon>
        <taxon>Pentapetalae</taxon>
        <taxon>asterids</taxon>
        <taxon>lamiids</taxon>
        <taxon>Solanales</taxon>
        <taxon>Solanaceae</taxon>
        <taxon>Solanoideae</taxon>
        <taxon>Datureae</taxon>
        <taxon>Datura</taxon>
    </lineage>
</organism>
<proteinExistence type="predicted"/>
<evidence type="ECO:0000256" key="1">
    <source>
        <dbReference type="SAM" id="MobiDB-lite"/>
    </source>
</evidence>
<evidence type="ECO:0000313" key="3">
    <source>
        <dbReference type="Proteomes" id="UP000823775"/>
    </source>
</evidence>
<feature type="region of interest" description="Disordered" evidence="1">
    <location>
        <begin position="1"/>
        <end position="35"/>
    </location>
</feature>
<reference evidence="2 3" key="1">
    <citation type="journal article" date="2021" name="BMC Genomics">
        <title>Datura genome reveals duplications of psychoactive alkaloid biosynthetic genes and high mutation rate following tissue culture.</title>
        <authorList>
            <person name="Rajewski A."/>
            <person name="Carter-House D."/>
            <person name="Stajich J."/>
            <person name="Litt A."/>
        </authorList>
    </citation>
    <scope>NUCLEOTIDE SEQUENCE [LARGE SCALE GENOMIC DNA]</scope>
    <source>
        <strain evidence="2">AR-01</strain>
    </source>
</reference>
<name>A0ABS8RP55_DATST</name>
<comment type="caution">
    <text evidence="2">The sequence shown here is derived from an EMBL/GenBank/DDBJ whole genome shotgun (WGS) entry which is preliminary data.</text>
</comment>
<feature type="compositionally biased region" description="Polar residues" evidence="1">
    <location>
        <begin position="16"/>
        <end position="35"/>
    </location>
</feature>
<accession>A0ABS8RP55</accession>
<feature type="non-terminal residue" evidence="2">
    <location>
        <position position="1"/>
    </location>
</feature>
<keyword evidence="3" id="KW-1185">Reference proteome</keyword>
<dbReference type="Proteomes" id="UP000823775">
    <property type="component" value="Unassembled WGS sequence"/>
</dbReference>
<sequence>KFHKRVHEGDDHLTARQLSDGASNPLSALSSDLNRQSCSDSVCDGLSNLAPVQKNFE</sequence>